<gene>
    <name evidence="9" type="ORF">HF526_29375</name>
</gene>
<dbReference type="InterPro" id="IPR006076">
    <property type="entry name" value="FAD-dep_OxRdtase"/>
</dbReference>
<feature type="domain" description="Alpha-glycerophosphate oxidase C-terminal" evidence="8">
    <location>
        <begin position="401"/>
        <end position="520"/>
    </location>
</feature>
<dbReference type="Pfam" id="PF16901">
    <property type="entry name" value="DAO_C"/>
    <property type="match status" value="1"/>
</dbReference>
<dbReference type="InterPro" id="IPR036188">
    <property type="entry name" value="FAD/NAD-bd_sf"/>
</dbReference>
<dbReference type="PANTHER" id="PTHR11985:SF35">
    <property type="entry name" value="ANAEROBIC GLYCEROL-3-PHOSPHATE DEHYDROGENASE SUBUNIT A"/>
    <property type="match status" value="1"/>
</dbReference>
<dbReference type="InterPro" id="IPR038299">
    <property type="entry name" value="DAO_C_sf"/>
</dbReference>
<evidence type="ECO:0000256" key="5">
    <source>
        <dbReference type="ARBA" id="ARBA00022827"/>
    </source>
</evidence>
<feature type="domain" description="FAD dependent oxidoreductase" evidence="7">
    <location>
        <begin position="14"/>
        <end position="374"/>
    </location>
</feature>
<dbReference type="SUPFAM" id="SSF54373">
    <property type="entry name" value="FAD-linked reductases, C-terminal domain"/>
    <property type="match status" value="1"/>
</dbReference>
<keyword evidence="3" id="KW-0285">Flavoprotein</keyword>
<protein>
    <submittedName>
        <fullName evidence="9">Glycerol-3-phosphate dehydrogenase/oxidase</fullName>
    </submittedName>
</protein>
<evidence type="ECO:0000259" key="8">
    <source>
        <dbReference type="Pfam" id="PF16901"/>
    </source>
</evidence>
<evidence type="ECO:0000256" key="4">
    <source>
        <dbReference type="ARBA" id="ARBA00022798"/>
    </source>
</evidence>
<accession>A0ABX1SIJ5</accession>
<dbReference type="RefSeq" id="WP_169384836.1">
    <property type="nucleotide sequence ID" value="NZ_JAAXLA010000082.1"/>
</dbReference>
<dbReference type="PRINTS" id="PR01001">
    <property type="entry name" value="FADG3PDH"/>
</dbReference>
<name>A0ABX1SIJ5_9PSEU</name>
<comment type="similarity">
    <text evidence="2">Belongs to the FAD-dependent glycerol-3-phosphate dehydrogenase family.</text>
</comment>
<dbReference type="Pfam" id="PF01266">
    <property type="entry name" value="DAO"/>
    <property type="match status" value="1"/>
</dbReference>
<dbReference type="InterPro" id="IPR031656">
    <property type="entry name" value="DAO_C"/>
</dbReference>
<comment type="caution">
    <text evidence="9">The sequence shown here is derived from an EMBL/GenBank/DDBJ whole genome shotgun (WGS) entry which is preliminary data.</text>
</comment>
<keyword evidence="5" id="KW-0274">FAD</keyword>
<dbReference type="PANTHER" id="PTHR11985">
    <property type="entry name" value="GLYCEROL-3-PHOSPHATE DEHYDROGENASE"/>
    <property type="match status" value="1"/>
</dbReference>
<evidence type="ECO:0000259" key="7">
    <source>
        <dbReference type="Pfam" id="PF01266"/>
    </source>
</evidence>
<evidence type="ECO:0000256" key="1">
    <source>
        <dbReference type="ARBA" id="ARBA00001974"/>
    </source>
</evidence>
<comment type="cofactor">
    <cofactor evidence="1">
        <name>FAD</name>
        <dbReference type="ChEBI" id="CHEBI:57692"/>
    </cofactor>
</comment>
<evidence type="ECO:0000256" key="6">
    <source>
        <dbReference type="ARBA" id="ARBA00023002"/>
    </source>
</evidence>
<proteinExistence type="inferred from homology"/>
<dbReference type="Gene3D" id="3.30.9.10">
    <property type="entry name" value="D-Amino Acid Oxidase, subunit A, domain 2"/>
    <property type="match status" value="1"/>
</dbReference>
<evidence type="ECO:0000256" key="2">
    <source>
        <dbReference type="ARBA" id="ARBA00007330"/>
    </source>
</evidence>
<dbReference type="Proteomes" id="UP000820669">
    <property type="component" value="Unassembled WGS sequence"/>
</dbReference>
<dbReference type="EMBL" id="JAAXLA010000082">
    <property type="protein sequence ID" value="NMI01376.1"/>
    <property type="molecule type" value="Genomic_DNA"/>
</dbReference>
<evidence type="ECO:0000313" key="9">
    <source>
        <dbReference type="EMBL" id="NMI01376.1"/>
    </source>
</evidence>
<dbReference type="InterPro" id="IPR000447">
    <property type="entry name" value="G3P_DH_FAD-dep"/>
</dbReference>
<dbReference type="SUPFAM" id="SSF51905">
    <property type="entry name" value="FAD/NAD(P)-binding domain"/>
    <property type="match status" value="1"/>
</dbReference>
<evidence type="ECO:0000313" key="10">
    <source>
        <dbReference type="Proteomes" id="UP000820669"/>
    </source>
</evidence>
<evidence type="ECO:0000256" key="3">
    <source>
        <dbReference type="ARBA" id="ARBA00022630"/>
    </source>
</evidence>
<keyword evidence="10" id="KW-1185">Reference proteome</keyword>
<sequence>MKRFTPADLPTEADVLVIGGGITGASVARDAALRGLSVVLVDRDDFAGGTSSRSSKLIHGGLRYLQTYQFAMVHESVREREVMMRIAPHLADLQPFMYLLYEGYPEGKALLNLGLTVYDAFSRAPLRRWHRMLGREAVLRREPHLNPDGLKGAGLYHDALTDDARLVIDVLESAYRAGALLGNHREVTGLVRERGRITGAEVVDRITGEQILVRAKTVVNAAGPWVDRVLGLERPVEHPTLRPTKGVHIVLRTEDFPLHTAVFLRSPSDGRVVWPTPAGDGRHVYIGTTDTDFSGSVDDVVGGEEDFAYLLEAANHALPGAKLDSSDIVASWAGLRPLIAPEPGTSNSAASREHSITTGPAGMITVAGGKLTTARLMGAQIVDVVADQLRERAGVRGVPASTTGRVPISGGDPGEIFRAERAVASAPATEETRRRWLRRYGGNASALAQAAVRDPGSGATIGESGLTPAEIDHAVHREMAMTVSDVLVRRTGSFFWSADGDRSAADRVSDALDAVHHYPPQQRAQQQAAYADWVARNRGTRTGA</sequence>
<dbReference type="Gene3D" id="1.10.8.870">
    <property type="entry name" value="Alpha-glycerophosphate oxidase, cap domain"/>
    <property type="match status" value="1"/>
</dbReference>
<reference evidence="9 10" key="1">
    <citation type="submission" date="2020-04" db="EMBL/GenBank/DDBJ databases">
        <authorList>
            <person name="Klaysubun C."/>
            <person name="Duangmal K."/>
            <person name="Lipun K."/>
        </authorList>
    </citation>
    <scope>NUCLEOTIDE SEQUENCE [LARGE SCALE GENOMIC DNA]</scope>
    <source>
        <strain evidence="9 10">K10HN5</strain>
    </source>
</reference>
<organism evidence="9 10">
    <name type="scientific">Pseudonocardia acidicola</name>
    <dbReference type="NCBI Taxonomy" id="2724939"/>
    <lineage>
        <taxon>Bacteria</taxon>
        <taxon>Bacillati</taxon>
        <taxon>Actinomycetota</taxon>
        <taxon>Actinomycetes</taxon>
        <taxon>Pseudonocardiales</taxon>
        <taxon>Pseudonocardiaceae</taxon>
        <taxon>Pseudonocardia</taxon>
    </lineage>
</organism>
<dbReference type="Gene3D" id="3.50.50.60">
    <property type="entry name" value="FAD/NAD(P)-binding domain"/>
    <property type="match status" value="1"/>
</dbReference>
<keyword evidence="4" id="KW-0319">Glycerol metabolism</keyword>
<keyword evidence="6" id="KW-0560">Oxidoreductase</keyword>